<feature type="domain" description="C2H2-type" evidence="9">
    <location>
        <begin position="1001"/>
        <end position="1029"/>
    </location>
</feature>
<feature type="compositionally biased region" description="Polar residues" evidence="8">
    <location>
        <begin position="258"/>
        <end position="268"/>
    </location>
</feature>
<dbReference type="EMBL" id="GDRN01083481">
    <property type="protein sequence ID" value="JAI61669.1"/>
    <property type="molecule type" value="Transcribed_RNA"/>
</dbReference>
<name>A0A0P4W510_SCYOL</name>
<feature type="domain" description="C2H2-type" evidence="9">
    <location>
        <begin position="1443"/>
        <end position="1471"/>
    </location>
</feature>
<evidence type="ECO:0000256" key="4">
    <source>
        <dbReference type="ARBA" id="ARBA00022771"/>
    </source>
</evidence>
<feature type="region of interest" description="Disordered" evidence="8">
    <location>
        <begin position="1649"/>
        <end position="1670"/>
    </location>
</feature>
<evidence type="ECO:0000256" key="6">
    <source>
        <dbReference type="ARBA" id="ARBA00023242"/>
    </source>
</evidence>
<keyword evidence="6" id="KW-0539">Nucleus</keyword>
<proteinExistence type="predicted"/>
<feature type="region of interest" description="Disordered" evidence="8">
    <location>
        <begin position="1885"/>
        <end position="1922"/>
    </location>
</feature>
<feature type="compositionally biased region" description="Polar residues" evidence="8">
    <location>
        <begin position="44"/>
        <end position="65"/>
    </location>
</feature>
<feature type="region of interest" description="Disordered" evidence="8">
    <location>
        <begin position="1"/>
        <end position="101"/>
    </location>
</feature>
<feature type="domain" description="C2H2-type" evidence="9">
    <location>
        <begin position="1327"/>
        <end position="1354"/>
    </location>
</feature>
<keyword evidence="5" id="KW-0862">Zinc</keyword>
<keyword evidence="4 7" id="KW-0863">Zinc-finger</keyword>
<feature type="compositionally biased region" description="Polar residues" evidence="8">
    <location>
        <begin position="155"/>
        <end position="177"/>
    </location>
</feature>
<dbReference type="Gene3D" id="3.30.160.60">
    <property type="entry name" value="Classic Zinc Finger"/>
    <property type="match status" value="6"/>
</dbReference>
<evidence type="ECO:0000256" key="5">
    <source>
        <dbReference type="ARBA" id="ARBA00022833"/>
    </source>
</evidence>
<feature type="compositionally biased region" description="Polar residues" evidence="8">
    <location>
        <begin position="200"/>
        <end position="209"/>
    </location>
</feature>
<feature type="compositionally biased region" description="Polar residues" evidence="8">
    <location>
        <begin position="1153"/>
        <end position="1163"/>
    </location>
</feature>
<feature type="compositionally biased region" description="Basic and acidic residues" evidence="8">
    <location>
        <begin position="1"/>
        <end position="15"/>
    </location>
</feature>
<evidence type="ECO:0000256" key="8">
    <source>
        <dbReference type="SAM" id="MobiDB-lite"/>
    </source>
</evidence>
<feature type="region of interest" description="Disordered" evidence="8">
    <location>
        <begin position="1143"/>
        <end position="1163"/>
    </location>
</feature>
<dbReference type="InterPro" id="IPR036236">
    <property type="entry name" value="Znf_C2H2_sf"/>
</dbReference>
<feature type="compositionally biased region" description="Basic and acidic residues" evidence="8">
    <location>
        <begin position="361"/>
        <end position="371"/>
    </location>
</feature>
<feature type="region of interest" description="Disordered" evidence="8">
    <location>
        <begin position="339"/>
        <end position="371"/>
    </location>
</feature>
<feature type="domain" description="C2H2-type" evidence="9">
    <location>
        <begin position="1364"/>
        <end position="1391"/>
    </location>
</feature>
<dbReference type="PANTHER" id="PTHR24394">
    <property type="entry name" value="ZINC FINGER PROTEIN"/>
    <property type="match status" value="1"/>
</dbReference>
<feature type="region of interest" description="Disordered" evidence="8">
    <location>
        <begin position="655"/>
        <end position="687"/>
    </location>
</feature>
<dbReference type="PROSITE" id="PS50157">
    <property type="entry name" value="ZINC_FINGER_C2H2_2"/>
    <property type="match status" value="8"/>
</dbReference>
<comment type="subcellular location">
    <subcellularLocation>
        <location evidence="1">Nucleus</location>
    </subcellularLocation>
</comment>
<dbReference type="PROSITE" id="PS00028">
    <property type="entry name" value="ZINC_FINGER_C2H2_1"/>
    <property type="match status" value="15"/>
</dbReference>
<feature type="region of interest" description="Disordered" evidence="8">
    <location>
        <begin position="539"/>
        <end position="583"/>
    </location>
</feature>
<evidence type="ECO:0000256" key="2">
    <source>
        <dbReference type="ARBA" id="ARBA00022723"/>
    </source>
</evidence>
<feature type="compositionally biased region" description="Basic and acidic residues" evidence="8">
    <location>
        <begin position="1650"/>
        <end position="1659"/>
    </location>
</feature>
<keyword evidence="2" id="KW-0479">Metal-binding</keyword>
<dbReference type="GO" id="GO:0008270">
    <property type="term" value="F:zinc ion binding"/>
    <property type="evidence" value="ECO:0007669"/>
    <property type="project" value="UniProtKB-KW"/>
</dbReference>
<dbReference type="GO" id="GO:0000981">
    <property type="term" value="F:DNA-binding transcription factor activity, RNA polymerase II-specific"/>
    <property type="evidence" value="ECO:0007669"/>
    <property type="project" value="TreeGrafter"/>
</dbReference>
<reference evidence="10" key="1">
    <citation type="submission" date="2015-09" db="EMBL/GenBank/DDBJ databases">
        <title>Scylla olivacea transcriptome.</title>
        <authorList>
            <person name="Ikhwanuddin M."/>
        </authorList>
    </citation>
    <scope>NUCLEOTIDE SEQUENCE</scope>
</reference>
<feature type="compositionally biased region" description="Polar residues" evidence="8">
    <location>
        <begin position="339"/>
        <end position="360"/>
    </location>
</feature>
<evidence type="ECO:0000313" key="10">
    <source>
        <dbReference type="EMBL" id="JAI61669.1"/>
    </source>
</evidence>
<feature type="domain" description="C2H2-type" evidence="9">
    <location>
        <begin position="1799"/>
        <end position="1826"/>
    </location>
</feature>
<dbReference type="PANTHER" id="PTHR24394:SF29">
    <property type="entry name" value="MYONEURIN"/>
    <property type="match status" value="1"/>
</dbReference>
<dbReference type="SUPFAM" id="SSF57667">
    <property type="entry name" value="beta-beta-alpha zinc fingers"/>
    <property type="match status" value="2"/>
</dbReference>
<feature type="domain" description="C2H2-type" evidence="9">
    <location>
        <begin position="1844"/>
        <end position="1871"/>
    </location>
</feature>
<keyword evidence="3" id="KW-0677">Repeat</keyword>
<dbReference type="Pfam" id="PF00096">
    <property type="entry name" value="zf-C2H2"/>
    <property type="match status" value="1"/>
</dbReference>
<feature type="region of interest" description="Disordered" evidence="8">
    <location>
        <begin position="115"/>
        <end position="209"/>
    </location>
</feature>
<evidence type="ECO:0000259" key="9">
    <source>
        <dbReference type="PROSITE" id="PS50157"/>
    </source>
</evidence>
<feature type="compositionally biased region" description="Basic and acidic residues" evidence="8">
    <location>
        <begin position="68"/>
        <end position="77"/>
    </location>
</feature>
<organism evidence="10">
    <name type="scientific">Scylla olivacea</name>
    <name type="common">Orange mud crab</name>
    <name type="synonym">Cancer olivacea</name>
    <dbReference type="NCBI Taxonomy" id="85551"/>
    <lineage>
        <taxon>Eukaryota</taxon>
        <taxon>Metazoa</taxon>
        <taxon>Ecdysozoa</taxon>
        <taxon>Arthropoda</taxon>
        <taxon>Crustacea</taxon>
        <taxon>Multicrustacea</taxon>
        <taxon>Malacostraca</taxon>
        <taxon>Eumalacostraca</taxon>
        <taxon>Eucarida</taxon>
        <taxon>Decapoda</taxon>
        <taxon>Pleocyemata</taxon>
        <taxon>Brachyura</taxon>
        <taxon>Eubrachyura</taxon>
        <taxon>Portunoidea</taxon>
        <taxon>Portunidae</taxon>
        <taxon>Portuninae</taxon>
        <taxon>Scylla</taxon>
    </lineage>
</organism>
<feature type="compositionally biased region" description="Acidic residues" evidence="8">
    <location>
        <begin position="1891"/>
        <end position="1902"/>
    </location>
</feature>
<feature type="region of interest" description="Disordered" evidence="8">
    <location>
        <begin position="256"/>
        <end position="289"/>
    </location>
</feature>
<evidence type="ECO:0000256" key="7">
    <source>
        <dbReference type="PROSITE-ProRule" id="PRU00042"/>
    </source>
</evidence>
<dbReference type="SMART" id="SM00355">
    <property type="entry name" value="ZnF_C2H2"/>
    <property type="match status" value="19"/>
</dbReference>
<accession>A0A0P4W510</accession>
<sequence>MADLPEHKDGGDNGKPDTAVALKEGSSELQCTSSGVCGDDLHQSKGSTLLQSSKLHQNECGSVSVHSLEAKGRKSSEEAADNPGKLVLEDGSDGSEARENFKKLDDMACSFDESKLAKTSVSQAKDPPDKENDQGEGKLILSEQNESPPQEDASNEIQAVSTKSSETTVSLNNSTSGHPPPCTPPMSETAHTGDALKEANASTETVVPSTLGCQESLTSLSKPTSLSAVKLPDLDLDLSSFVSSDHQQEKLTEALVESQGSSKSSINFESVEPTGVEGSSTRSSSISSTSDLCSASEVEHTVIDAIPQSYSVTSAPTQISSVQQELGNEMALLVNQSQFKKTEARSQTSKTQCPQESISAENKRQDKVGGEKDGAIIEQEKSCMGNEVPDNSGIVTGQSEMNVERNESCNDVSLMSEAGMGTLPLIVATRSLSQEQDVEMSTEKREQTALASTETNATNKKIVPLLESEPLKPVTIGSSLQPLELIQEASMVEDTPITTDMAIIDSSADEADSIGGLVINNVIGAADGVVDFHPDDVETEKELTDISASAPQLGEGSDSSDEHGPSAKRRRLENGPNGVEDKSNSAKRVIFKVIPVKNGHGVWDSQKLQEVLLAKGTILLQIHASKESMELFEAEKDEKKVDFTAIMAETKDDDRDQMSFGNVEPESDDPLAVATSHPSFSRPFSHSHRRSTALQPAMSRPGFKHLQTPQEYHMKNEVLGLPPPLEFEEPQMGNPDWSGFGLNSKPTKQQNTHLSLGTIPSQIQTIQPRVHTVKMTKVCKVCGVILNTPAEVAKHQHCMLWKCGKCQFQTKTLATFNEHLKLHQMKHNCTLCHEIFSSPITHAVHKRKIHGLYDCKYCFHEFTSKTEWSNHIKLNHKDRNKKDVKNLTLPSNEGPFGNEMLLPKFPILVPGPPAGIIISTSESINTICRTNMHPTPVVYNPQLYNHGNPAEKQPLTPNNAEGITYKEEPLETENNNPGTVLIKLKPKRRRKSTSTSKVVGLPCESCPSVFKTLTALRFHIKQKHTERPKCPACNITRSTSRKIFQHQITAHKEKLRCRHYCLALFDTREELSAHHISVHNKDDTVMKCRHCGMKYAKGTYVEHLQECLGEIKCKRVKTCPTCDRKFVDSTEYNHHVKVCESSSAKDDGESESPAASTSADYNQGEQQNYTNQLEPYKLFEESSQSSEENQKLEEVNSSQPKTNQFKCRFCPKVFQCKEDGVDHMVNQHNTAFSCMKEYRVCDICGKLFISGLSLCKHVLRHYERGGMWNEILPANFGLEDIKVKCWICKTSGVSFSTFHTRSRNSVIENLLSGKTCKSSVTDEDYTFQCHLCEETFSDIHKFWNHIKIHLSTPSMENVEEHKPFLCPKCPQNYAVQSELLEHLALHLIQQNIPEDKLEKTSSNNMFADSCDKMDEDLNEEESLDESDSTKLKTDVSDDTGMTYKCLYCEQVFNIKSDASKHLLSTHVDDLNIMINGKACHLCDQSFIKAYALCSHILKHYIDLGKWEDMVPRNLLSNVNKRFCWICKTVLKTGRSGHMTRRNNTIEEALSCRSEELEEDEQFQCPLCEFSCSNRYSHWKHIKLHLFLNRRSLSHVDANLEVEQSTVSQDSENKKFNCLKCNKQFSEVLSFRRHLACHFLRPFKIRKRKRNESDSDDKQVNKKRKTMTLRSKSLRSNSGRIRCTRCFMTFEGANEGVSHVLHAHKFKITHVKEQGLTCKMCGAKFKGEWWLCRHLVNHYCTLEMWNDLVPRDLVNALNTRNQCWICKCVLDKNYVGHTSKRNAYIGMLLTGHCKEEESKFDCSLCNKEFSTRIEFWQHMKLHLSKPPSDYTPQSDLMAKEKREDYECSDCSLHFRSEDELYKHLAFHFLEYTNKGKSETDIMVEDHQSEETVQTEESSEDDEWLPPSIVKKRKTENKKQEDEVESNVSVIKIEDNEILEDISEITIKSEDIIIDEM</sequence>
<evidence type="ECO:0000256" key="3">
    <source>
        <dbReference type="ARBA" id="ARBA00022737"/>
    </source>
</evidence>
<feature type="compositionally biased region" description="Basic and acidic residues" evidence="8">
    <location>
        <begin position="126"/>
        <end position="136"/>
    </location>
</feature>
<feature type="domain" description="C2H2-type" evidence="9">
    <location>
        <begin position="853"/>
        <end position="881"/>
    </location>
</feature>
<dbReference type="InterPro" id="IPR013087">
    <property type="entry name" value="Znf_C2H2_type"/>
</dbReference>
<feature type="domain" description="C2H2-type" evidence="9">
    <location>
        <begin position="1615"/>
        <end position="1637"/>
    </location>
</feature>
<dbReference type="GO" id="GO:0005634">
    <property type="term" value="C:nucleus"/>
    <property type="evidence" value="ECO:0007669"/>
    <property type="project" value="UniProtKB-SubCell"/>
</dbReference>
<protein>
    <recommendedName>
        <fullName evidence="9">C2H2-type domain-containing protein</fullName>
    </recommendedName>
</protein>
<feature type="compositionally biased region" description="Low complexity" evidence="8">
    <location>
        <begin position="279"/>
        <end position="289"/>
    </location>
</feature>
<evidence type="ECO:0000256" key="1">
    <source>
        <dbReference type="ARBA" id="ARBA00004123"/>
    </source>
</evidence>